<reference evidence="2 3" key="1">
    <citation type="submission" date="2019-06" db="EMBL/GenBank/DDBJ databases">
        <title>Enrichment of Autotrophic Halophilic Microorganisms from Red Sea Brine Pool Using Microbial Electrosynthesis System.</title>
        <authorList>
            <person name="Alqahtani M.F."/>
            <person name="Bajracharya S."/>
            <person name="Katuri K.P."/>
            <person name="Ali M."/>
            <person name="Saikaly P.E."/>
        </authorList>
    </citation>
    <scope>NUCLEOTIDE SEQUENCE [LARGE SCALE GENOMIC DNA]</scope>
    <source>
        <strain evidence="2">MES6</strain>
    </source>
</reference>
<organism evidence="2 3">
    <name type="scientific">Sediminimonas qiaohouensis</name>
    <dbReference type="NCBI Taxonomy" id="552061"/>
    <lineage>
        <taxon>Bacteria</taxon>
        <taxon>Pseudomonadati</taxon>
        <taxon>Pseudomonadota</taxon>
        <taxon>Alphaproteobacteria</taxon>
        <taxon>Rhodobacterales</taxon>
        <taxon>Roseobacteraceae</taxon>
        <taxon>Sediminimonas</taxon>
    </lineage>
</organism>
<keyword evidence="2" id="KW-0808">Transferase</keyword>
<dbReference type="AlphaFoldDB" id="A0A7C9LB65"/>
<dbReference type="InterPro" id="IPR013024">
    <property type="entry name" value="GGCT-like"/>
</dbReference>
<dbReference type="Gene3D" id="3.10.490.10">
    <property type="entry name" value="Gamma-glutamyl cyclotransferase-like"/>
    <property type="match status" value="1"/>
</dbReference>
<feature type="domain" description="Gamma-glutamylcyclotransferase AIG2-like" evidence="1">
    <location>
        <begin position="7"/>
        <end position="87"/>
    </location>
</feature>
<dbReference type="InterPro" id="IPR009288">
    <property type="entry name" value="AIG2-like_dom"/>
</dbReference>
<name>A0A7C9LB65_9RHOB</name>
<evidence type="ECO:0000259" key="1">
    <source>
        <dbReference type="Pfam" id="PF06094"/>
    </source>
</evidence>
<proteinExistence type="predicted"/>
<sequence length="188" mass="21471">MNDAFFFGYGSLVNRATHNYTDAHPATARDWRRVWRHTPVRAEAFLTVHPAPGSHIRGLMASVPGNDWQALDEREEAYDRMPARDQIDHPLPHRPDVALYVIPVGKHGTPSPHRPILLSYLDVVVQGFLREYGEDGVQEFFDTTDGWDAPVLDDRADPRYPRHQTLTRAERSMVDEALADRRVRIIPG</sequence>
<dbReference type="Proteomes" id="UP000483078">
    <property type="component" value="Unassembled WGS sequence"/>
</dbReference>
<dbReference type="CDD" id="cd06661">
    <property type="entry name" value="GGCT_like"/>
    <property type="match status" value="1"/>
</dbReference>
<accession>A0A7C9LB65</accession>
<evidence type="ECO:0000313" key="3">
    <source>
        <dbReference type="Proteomes" id="UP000483078"/>
    </source>
</evidence>
<dbReference type="RefSeq" id="WP_273249602.1">
    <property type="nucleotide sequence ID" value="NZ_VENJ01000012.1"/>
</dbReference>
<comment type="caution">
    <text evidence="2">The sequence shown here is derived from an EMBL/GenBank/DDBJ whole genome shotgun (WGS) entry which is preliminary data.</text>
</comment>
<dbReference type="InterPro" id="IPR036568">
    <property type="entry name" value="GGCT-like_sf"/>
</dbReference>
<dbReference type="EMBL" id="VENJ01000012">
    <property type="protein sequence ID" value="MTJ04877.1"/>
    <property type="molecule type" value="Genomic_DNA"/>
</dbReference>
<protein>
    <submittedName>
        <fullName evidence="2">Gamma-glutamylcyclotransferase</fullName>
    </submittedName>
</protein>
<gene>
    <name evidence="2" type="ORF">FH759_09325</name>
</gene>
<dbReference type="GO" id="GO:0016740">
    <property type="term" value="F:transferase activity"/>
    <property type="evidence" value="ECO:0007669"/>
    <property type="project" value="UniProtKB-KW"/>
</dbReference>
<dbReference type="SUPFAM" id="SSF110857">
    <property type="entry name" value="Gamma-glutamyl cyclotransferase-like"/>
    <property type="match status" value="1"/>
</dbReference>
<dbReference type="Pfam" id="PF06094">
    <property type="entry name" value="GGACT"/>
    <property type="match status" value="1"/>
</dbReference>
<evidence type="ECO:0000313" key="2">
    <source>
        <dbReference type="EMBL" id="MTJ04877.1"/>
    </source>
</evidence>